<evidence type="ECO:0000313" key="8">
    <source>
        <dbReference type="EMBL" id="BCJ88122.1"/>
    </source>
</evidence>
<dbReference type="EMBL" id="AP023366">
    <property type="protein sequence ID" value="BCJ88122.1"/>
    <property type="molecule type" value="Genomic_DNA"/>
</dbReference>
<dbReference type="SMART" id="SM00278">
    <property type="entry name" value="HhH1"/>
    <property type="match status" value="2"/>
</dbReference>
<dbReference type="AlphaFoldDB" id="A0A7I8DFN3"/>
<dbReference type="InterPro" id="IPR000085">
    <property type="entry name" value="RuvA"/>
</dbReference>
<feature type="region of interest" description="Domain II" evidence="6">
    <location>
        <begin position="64"/>
        <end position="141"/>
    </location>
</feature>
<sequence>MISFVEGIVEEVAADYVVFNVNGIGYQVFVTAATSLSLQPGAQERLHTQYHVREDAHLLYGFKTKNERNLFVRLQNVSGIGPKAALTIVGSAPVGDVVAAIQSEQADFLKKLPGIGAKTAQRIIIELKDKLDDIGIAGTGAAAPVKEPGGKSNRELFDALLSLGYNEKEVRNVMRSLADEIEQGLPLESLIKKALQELFTK</sequence>
<dbReference type="InterPro" id="IPR011114">
    <property type="entry name" value="RuvA_C"/>
</dbReference>
<dbReference type="Pfam" id="PF07499">
    <property type="entry name" value="RuvA_C"/>
    <property type="match status" value="1"/>
</dbReference>
<comment type="domain">
    <text evidence="6">Has three domains with a flexible linker between the domains II and III and assumes an 'L' shape. Domain III is highly mobile and contacts RuvB.</text>
</comment>
<comment type="caution">
    <text evidence="6">Lacks conserved residue(s) required for the propagation of feature annotation.</text>
</comment>
<dbReference type="Proteomes" id="UP000593802">
    <property type="component" value="Chromosome"/>
</dbReference>
<dbReference type="HAMAP" id="MF_00031">
    <property type="entry name" value="DNA_HJ_migration_RuvA"/>
    <property type="match status" value="1"/>
</dbReference>
<feature type="region of interest" description="Domain III" evidence="6">
    <location>
        <begin position="151"/>
        <end position="201"/>
    </location>
</feature>
<dbReference type="NCBIfam" id="TIGR00084">
    <property type="entry name" value="ruvA"/>
    <property type="match status" value="1"/>
</dbReference>
<dbReference type="InterPro" id="IPR003583">
    <property type="entry name" value="Hlx-hairpin-Hlx_DNA-bd_motif"/>
</dbReference>
<dbReference type="Gene3D" id="1.10.150.20">
    <property type="entry name" value="5' to 3' exonuclease, C-terminal subdomain"/>
    <property type="match status" value="1"/>
</dbReference>
<keyword evidence="5 6" id="KW-0234">DNA repair</keyword>
<dbReference type="RefSeq" id="WP_200758780.1">
    <property type="nucleotide sequence ID" value="NZ_AP023366.1"/>
</dbReference>
<feature type="domain" description="Helix-hairpin-helix DNA-binding motif class 1" evidence="7">
    <location>
        <begin position="107"/>
        <end position="126"/>
    </location>
</feature>
<organism evidence="8 9">
    <name type="scientific">Effusibacillus dendaii</name>
    <dbReference type="NCBI Taxonomy" id="2743772"/>
    <lineage>
        <taxon>Bacteria</taxon>
        <taxon>Bacillati</taxon>
        <taxon>Bacillota</taxon>
        <taxon>Bacilli</taxon>
        <taxon>Bacillales</taxon>
        <taxon>Alicyclobacillaceae</taxon>
        <taxon>Effusibacillus</taxon>
    </lineage>
</organism>
<name>A0A7I8DFN3_9BACL</name>
<dbReference type="Gene3D" id="2.40.50.140">
    <property type="entry name" value="Nucleic acid-binding proteins"/>
    <property type="match status" value="1"/>
</dbReference>
<dbReference type="GO" id="GO:0005524">
    <property type="term" value="F:ATP binding"/>
    <property type="evidence" value="ECO:0007669"/>
    <property type="project" value="InterPro"/>
</dbReference>
<dbReference type="InterPro" id="IPR013849">
    <property type="entry name" value="DNA_helicase_Holl-junc_RuvA_I"/>
</dbReference>
<evidence type="ECO:0000256" key="2">
    <source>
        <dbReference type="ARBA" id="ARBA00022763"/>
    </source>
</evidence>
<dbReference type="Pfam" id="PF14520">
    <property type="entry name" value="HHH_5"/>
    <property type="match status" value="1"/>
</dbReference>
<dbReference type="Pfam" id="PF01330">
    <property type="entry name" value="RuvA_N"/>
    <property type="match status" value="1"/>
</dbReference>
<comment type="function">
    <text evidence="6">The RuvA-RuvB-RuvC complex processes Holliday junction (HJ) DNA during genetic recombination and DNA repair, while the RuvA-RuvB complex plays an important role in the rescue of blocked DNA replication forks via replication fork reversal (RFR). RuvA specifically binds to HJ cruciform DNA, conferring on it an open structure. The RuvB hexamer acts as an ATP-dependent pump, pulling dsDNA into and through the RuvAB complex. HJ branch migration allows RuvC to scan DNA until it finds its consensus sequence, where it cleaves and resolves the cruciform DNA.</text>
</comment>
<keyword evidence="3 6" id="KW-0238">DNA-binding</keyword>
<keyword evidence="1 6" id="KW-0963">Cytoplasm</keyword>
<dbReference type="CDD" id="cd14332">
    <property type="entry name" value="UBA_RuvA_C"/>
    <property type="match status" value="1"/>
</dbReference>
<dbReference type="GO" id="GO:0006281">
    <property type="term" value="P:DNA repair"/>
    <property type="evidence" value="ECO:0007669"/>
    <property type="project" value="UniProtKB-UniRule"/>
</dbReference>
<dbReference type="InterPro" id="IPR010994">
    <property type="entry name" value="RuvA_2-like"/>
</dbReference>
<dbReference type="GO" id="GO:0005737">
    <property type="term" value="C:cytoplasm"/>
    <property type="evidence" value="ECO:0007669"/>
    <property type="project" value="UniProtKB-SubCell"/>
</dbReference>
<dbReference type="SUPFAM" id="SSF50249">
    <property type="entry name" value="Nucleic acid-binding proteins"/>
    <property type="match status" value="1"/>
</dbReference>
<accession>A0A7I8DFN3</accession>
<keyword evidence="4 6" id="KW-0233">DNA recombination</keyword>
<keyword evidence="2 6" id="KW-0227">DNA damage</keyword>
<evidence type="ECO:0000256" key="6">
    <source>
        <dbReference type="HAMAP-Rule" id="MF_00031"/>
    </source>
</evidence>
<comment type="subunit">
    <text evidence="6">Homotetramer. Forms an RuvA(8)-RuvB(12)-Holliday junction (HJ) complex. HJ DNA is sandwiched between 2 RuvA tetramers; dsDNA enters through RuvA and exits via RuvB. An RuvB hexamer assembles on each DNA strand where it exits the tetramer. Each RuvB hexamer is contacted by two RuvA subunits (via domain III) on 2 adjacent RuvB subunits; this complex drives branch migration. In the full resolvosome a probable DNA-RuvA(4)-RuvB(12)-RuvC(2) complex forms which resolves the HJ.</text>
</comment>
<evidence type="ECO:0000256" key="1">
    <source>
        <dbReference type="ARBA" id="ARBA00022490"/>
    </source>
</evidence>
<dbReference type="Gene3D" id="1.10.8.10">
    <property type="entry name" value="DNA helicase RuvA subunit, C-terminal domain"/>
    <property type="match status" value="1"/>
</dbReference>
<reference evidence="8 9" key="1">
    <citation type="submission" date="2020-08" db="EMBL/GenBank/DDBJ databases">
        <title>Complete Genome Sequence of Effusibacillus dendaii Strain skT53, Isolated from Farmland soil.</title>
        <authorList>
            <person name="Konishi T."/>
            <person name="Kawasaki H."/>
        </authorList>
    </citation>
    <scope>NUCLEOTIDE SEQUENCE [LARGE SCALE GENOMIC DNA]</scope>
    <source>
        <strain evidence="9">skT53</strain>
    </source>
</reference>
<keyword evidence="8" id="KW-0378">Hydrolase</keyword>
<dbReference type="GO" id="GO:0009378">
    <property type="term" value="F:four-way junction helicase activity"/>
    <property type="evidence" value="ECO:0007669"/>
    <property type="project" value="InterPro"/>
</dbReference>
<dbReference type="GO" id="GO:0009379">
    <property type="term" value="C:Holliday junction helicase complex"/>
    <property type="evidence" value="ECO:0007669"/>
    <property type="project" value="InterPro"/>
</dbReference>
<dbReference type="InterPro" id="IPR012340">
    <property type="entry name" value="NA-bd_OB-fold"/>
</dbReference>
<keyword evidence="8" id="KW-0347">Helicase</keyword>
<gene>
    <name evidence="6 8" type="primary">ruvA</name>
    <name evidence="8" type="ORF">skT53_31070</name>
</gene>
<keyword evidence="8" id="KW-0547">Nucleotide-binding</keyword>
<evidence type="ECO:0000256" key="4">
    <source>
        <dbReference type="ARBA" id="ARBA00023172"/>
    </source>
</evidence>
<comment type="subcellular location">
    <subcellularLocation>
        <location evidence="6">Cytoplasm</location>
    </subcellularLocation>
</comment>
<dbReference type="GO" id="GO:0048476">
    <property type="term" value="C:Holliday junction resolvase complex"/>
    <property type="evidence" value="ECO:0007669"/>
    <property type="project" value="UniProtKB-UniRule"/>
</dbReference>
<dbReference type="GO" id="GO:0006310">
    <property type="term" value="P:DNA recombination"/>
    <property type="evidence" value="ECO:0007669"/>
    <property type="project" value="UniProtKB-UniRule"/>
</dbReference>
<evidence type="ECO:0000256" key="3">
    <source>
        <dbReference type="ARBA" id="ARBA00023125"/>
    </source>
</evidence>
<comment type="similarity">
    <text evidence="6">Belongs to the RuvA family.</text>
</comment>
<proteinExistence type="inferred from homology"/>
<keyword evidence="8" id="KW-0067">ATP-binding</keyword>
<keyword evidence="9" id="KW-1185">Reference proteome</keyword>
<protein>
    <recommendedName>
        <fullName evidence="6">Holliday junction branch migration complex subunit RuvA</fullName>
    </recommendedName>
</protein>
<evidence type="ECO:0000259" key="7">
    <source>
        <dbReference type="SMART" id="SM00278"/>
    </source>
</evidence>
<evidence type="ECO:0000313" key="9">
    <source>
        <dbReference type="Proteomes" id="UP000593802"/>
    </source>
</evidence>
<evidence type="ECO:0000256" key="5">
    <source>
        <dbReference type="ARBA" id="ARBA00023204"/>
    </source>
</evidence>
<dbReference type="GO" id="GO:0000400">
    <property type="term" value="F:four-way junction DNA binding"/>
    <property type="evidence" value="ECO:0007669"/>
    <property type="project" value="UniProtKB-UniRule"/>
</dbReference>
<dbReference type="SUPFAM" id="SSF46929">
    <property type="entry name" value="DNA helicase RuvA subunit, C-terminal domain"/>
    <property type="match status" value="1"/>
</dbReference>
<dbReference type="SUPFAM" id="SSF47781">
    <property type="entry name" value="RuvA domain 2-like"/>
    <property type="match status" value="1"/>
</dbReference>
<feature type="domain" description="Helix-hairpin-helix DNA-binding motif class 1" evidence="7">
    <location>
        <begin position="72"/>
        <end position="91"/>
    </location>
</feature>
<dbReference type="KEGG" id="eff:skT53_31070"/>
<dbReference type="InterPro" id="IPR036267">
    <property type="entry name" value="RuvA_C_sf"/>
</dbReference>